<protein>
    <submittedName>
        <fullName evidence="1">Uncharacterized protein</fullName>
    </submittedName>
</protein>
<reference evidence="1 2" key="1">
    <citation type="submission" date="2019-02" db="EMBL/GenBank/DDBJ databases">
        <title>Deep-cultivation of Planctomycetes and their phenomic and genomic characterization uncovers novel biology.</title>
        <authorList>
            <person name="Wiegand S."/>
            <person name="Jogler M."/>
            <person name="Boedeker C."/>
            <person name="Pinto D."/>
            <person name="Vollmers J."/>
            <person name="Rivas-Marin E."/>
            <person name="Kohn T."/>
            <person name="Peeters S.H."/>
            <person name="Heuer A."/>
            <person name="Rast P."/>
            <person name="Oberbeckmann S."/>
            <person name="Bunk B."/>
            <person name="Jeske O."/>
            <person name="Meyerdierks A."/>
            <person name="Storesund J.E."/>
            <person name="Kallscheuer N."/>
            <person name="Luecker S."/>
            <person name="Lage O.M."/>
            <person name="Pohl T."/>
            <person name="Merkel B.J."/>
            <person name="Hornburger P."/>
            <person name="Mueller R.-W."/>
            <person name="Bruemmer F."/>
            <person name="Labrenz M."/>
            <person name="Spormann A.M."/>
            <person name="Op Den Camp H."/>
            <person name="Overmann J."/>
            <person name="Amann R."/>
            <person name="Jetten M.S.M."/>
            <person name="Mascher T."/>
            <person name="Medema M.H."/>
            <person name="Devos D.P."/>
            <person name="Kaster A.-K."/>
            <person name="Ovreas L."/>
            <person name="Rohde M."/>
            <person name="Galperin M.Y."/>
            <person name="Jogler C."/>
        </authorList>
    </citation>
    <scope>NUCLEOTIDE SEQUENCE [LARGE SCALE GENOMIC DNA]</scope>
    <source>
        <strain evidence="1 2">Mal64</strain>
    </source>
</reference>
<proteinExistence type="predicted"/>
<dbReference type="Proteomes" id="UP000315440">
    <property type="component" value="Unassembled WGS sequence"/>
</dbReference>
<organism evidence="1 2">
    <name type="scientific">Pseudobythopirellula maris</name>
    <dbReference type="NCBI Taxonomy" id="2527991"/>
    <lineage>
        <taxon>Bacteria</taxon>
        <taxon>Pseudomonadati</taxon>
        <taxon>Planctomycetota</taxon>
        <taxon>Planctomycetia</taxon>
        <taxon>Pirellulales</taxon>
        <taxon>Lacipirellulaceae</taxon>
        <taxon>Pseudobythopirellula</taxon>
    </lineage>
</organism>
<keyword evidence="2" id="KW-1185">Reference proteome</keyword>
<sequence length="174" mass="19166">MARQHHRCAYCGMGFRESPIIADGLDFCSEACIQRYDDHPCLRELPSEFLEHKVAEASQVPCPKCGGPGPINAVSSHRVFSFFFITYFATNTEIGCVRCGRRQCAVDAALCLLLGAWGFPIGVIGAPIQCVRNIRMIRSLSAGDPFKGEFRRTVLDDLAHRLEEEDSKASAATP</sequence>
<evidence type="ECO:0000313" key="1">
    <source>
        <dbReference type="EMBL" id="TWT87586.1"/>
    </source>
</evidence>
<gene>
    <name evidence="1" type="ORF">Mal64_31280</name>
</gene>
<accession>A0A5C5ZK66</accession>
<comment type="caution">
    <text evidence="1">The sequence shown here is derived from an EMBL/GenBank/DDBJ whole genome shotgun (WGS) entry which is preliminary data.</text>
</comment>
<evidence type="ECO:0000313" key="2">
    <source>
        <dbReference type="Proteomes" id="UP000315440"/>
    </source>
</evidence>
<dbReference type="EMBL" id="SJPQ01000003">
    <property type="protein sequence ID" value="TWT87586.1"/>
    <property type="molecule type" value="Genomic_DNA"/>
</dbReference>
<dbReference type="AlphaFoldDB" id="A0A5C5ZK66"/>
<name>A0A5C5ZK66_9BACT</name>